<dbReference type="SMART" id="SM00382">
    <property type="entry name" value="AAA"/>
    <property type="match status" value="1"/>
</dbReference>
<dbReference type="PANTHER" id="PTHR42939">
    <property type="entry name" value="ABC TRANSPORTER ATP-BINDING PROTEIN ALBC-RELATED"/>
    <property type="match status" value="1"/>
</dbReference>
<evidence type="ECO:0000256" key="3">
    <source>
        <dbReference type="ARBA" id="ARBA00022840"/>
    </source>
</evidence>
<organism evidence="5 6">
    <name type="scientific">Paenibacillus woosongensis</name>
    <dbReference type="NCBI Taxonomy" id="307580"/>
    <lineage>
        <taxon>Bacteria</taxon>
        <taxon>Bacillati</taxon>
        <taxon>Bacillota</taxon>
        <taxon>Bacilli</taxon>
        <taxon>Bacillales</taxon>
        <taxon>Paenibacillaceae</taxon>
        <taxon>Paenibacillus</taxon>
    </lineage>
</organism>
<dbReference type="OrthoDB" id="9804819at2"/>
<dbReference type="InterPro" id="IPR003439">
    <property type="entry name" value="ABC_transporter-like_ATP-bd"/>
</dbReference>
<evidence type="ECO:0000256" key="2">
    <source>
        <dbReference type="ARBA" id="ARBA00022741"/>
    </source>
</evidence>
<dbReference type="PROSITE" id="PS50893">
    <property type="entry name" value="ABC_TRANSPORTER_2"/>
    <property type="match status" value="1"/>
</dbReference>
<evidence type="ECO:0000256" key="1">
    <source>
        <dbReference type="ARBA" id="ARBA00022448"/>
    </source>
</evidence>
<dbReference type="GO" id="GO:0005524">
    <property type="term" value="F:ATP binding"/>
    <property type="evidence" value="ECO:0007669"/>
    <property type="project" value="UniProtKB-KW"/>
</dbReference>
<dbReference type="CDD" id="cd03230">
    <property type="entry name" value="ABC_DR_subfamily_A"/>
    <property type="match status" value="1"/>
</dbReference>
<dbReference type="EMBL" id="WNZW01000002">
    <property type="protein sequence ID" value="MUG45464.1"/>
    <property type="molecule type" value="Genomic_DNA"/>
</dbReference>
<feature type="domain" description="ABC transporter" evidence="4">
    <location>
        <begin position="2"/>
        <end position="235"/>
    </location>
</feature>
<dbReference type="InterPro" id="IPR003593">
    <property type="entry name" value="AAA+_ATPase"/>
</dbReference>
<dbReference type="PANTHER" id="PTHR42939:SF3">
    <property type="entry name" value="ABC TRANSPORTER ATP-BINDING COMPONENT"/>
    <property type="match status" value="1"/>
</dbReference>
<evidence type="ECO:0000259" key="4">
    <source>
        <dbReference type="PROSITE" id="PS50893"/>
    </source>
</evidence>
<accession>A0A7X3CN32</accession>
<evidence type="ECO:0000313" key="6">
    <source>
        <dbReference type="Proteomes" id="UP000447876"/>
    </source>
</evidence>
<sequence>MNEEENILEVNSIYKKHKGFELQQVSFSLKRGYIMGFIGPNGAGKSTTIRCIMGLTHPDSGHVKLFNTDADAQDNMKSLKQRIGFVYDQNVFFEDLTVERNKQLISMFYDRWDDKAFYDYITKFGVPLSTPVKSLSKGTAMKFALAIALSHHAELIIMDEPTSGLDPIFRKELLDVLLEVIQDDQKAIFFSTHNISDLEHVADYITFIHDGKIQFSKETEAILDDYVIIRGPKNLKELVEEHRPLAIKLTSLGFEAFMEREQLERLDMNPEFKVERPALEDIMYYVVKSQNG</sequence>
<keyword evidence="3 5" id="KW-0067">ATP-binding</keyword>
<dbReference type="AlphaFoldDB" id="A0A7X3CN32"/>
<dbReference type="InterPro" id="IPR027417">
    <property type="entry name" value="P-loop_NTPase"/>
</dbReference>
<dbReference type="Proteomes" id="UP000447876">
    <property type="component" value="Unassembled WGS sequence"/>
</dbReference>
<comment type="caution">
    <text evidence="5">The sequence shown here is derived from an EMBL/GenBank/DDBJ whole genome shotgun (WGS) entry which is preliminary data.</text>
</comment>
<dbReference type="Pfam" id="PF00005">
    <property type="entry name" value="ABC_tran"/>
    <property type="match status" value="1"/>
</dbReference>
<proteinExistence type="predicted"/>
<keyword evidence="2" id="KW-0547">Nucleotide-binding</keyword>
<dbReference type="Gene3D" id="3.40.50.300">
    <property type="entry name" value="P-loop containing nucleotide triphosphate hydrolases"/>
    <property type="match status" value="1"/>
</dbReference>
<protein>
    <submittedName>
        <fullName evidence="5">ATP-binding cassette domain-containing protein</fullName>
    </submittedName>
</protein>
<reference evidence="5 6" key="1">
    <citation type="submission" date="2019-11" db="EMBL/GenBank/DDBJ databases">
        <title>Draft genome sequences of five Paenibacillus species of dairy origin.</title>
        <authorList>
            <person name="Olajide A.M."/>
            <person name="Chen S."/>
            <person name="Lapointe G."/>
        </authorList>
    </citation>
    <scope>NUCLEOTIDE SEQUENCE [LARGE SCALE GENOMIC DNA]</scope>
    <source>
        <strain evidence="5 6">12CR55</strain>
    </source>
</reference>
<name>A0A7X3CN32_9BACL</name>
<dbReference type="RefSeq" id="WP_155610787.1">
    <property type="nucleotide sequence ID" value="NZ_WNZW01000002.1"/>
</dbReference>
<gene>
    <name evidence="5" type="ORF">GNP95_10680</name>
</gene>
<dbReference type="SUPFAM" id="SSF52540">
    <property type="entry name" value="P-loop containing nucleoside triphosphate hydrolases"/>
    <property type="match status" value="1"/>
</dbReference>
<evidence type="ECO:0000313" key="5">
    <source>
        <dbReference type="EMBL" id="MUG45464.1"/>
    </source>
</evidence>
<keyword evidence="1" id="KW-0813">Transport</keyword>
<dbReference type="GO" id="GO:0016887">
    <property type="term" value="F:ATP hydrolysis activity"/>
    <property type="evidence" value="ECO:0007669"/>
    <property type="project" value="InterPro"/>
</dbReference>
<dbReference type="InterPro" id="IPR051782">
    <property type="entry name" value="ABC_Transporter_VariousFunc"/>
</dbReference>